<evidence type="ECO:0000313" key="2">
    <source>
        <dbReference type="EMBL" id="MBF4767129.1"/>
    </source>
</evidence>
<dbReference type="AlphaFoldDB" id="A0A930YLJ1"/>
<dbReference type="InterPro" id="IPR000182">
    <property type="entry name" value="GNAT_dom"/>
</dbReference>
<feature type="domain" description="N-acetyltransferase" evidence="1">
    <location>
        <begin position="144"/>
        <end position="289"/>
    </location>
</feature>
<reference evidence="2" key="1">
    <citation type="submission" date="2020-11" db="EMBL/GenBank/DDBJ databases">
        <title>Nocardioides cynanchi sp. nov., isolated from soil of rhizosphere of Cynanchum wilfordii.</title>
        <authorList>
            <person name="Lee J.-S."/>
            <person name="Suh M.K."/>
            <person name="Kim J.-S."/>
        </authorList>
    </citation>
    <scope>NUCLEOTIDE SEQUENCE</scope>
    <source>
        <strain evidence="2">KCTC 19276</strain>
    </source>
</reference>
<dbReference type="InterPro" id="IPR016181">
    <property type="entry name" value="Acyl_CoA_acyltransferase"/>
</dbReference>
<dbReference type="Pfam" id="PF00583">
    <property type="entry name" value="Acetyltransf_1"/>
    <property type="match status" value="1"/>
</dbReference>
<dbReference type="GO" id="GO:0016747">
    <property type="term" value="F:acyltransferase activity, transferring groups other than amino-acyl groups"/>
    <property type="evidence" value="ECO:0007669"/>
    <property type="project" value="InterPro"/>
</dbReference>
<accession>A0A930YLJ1</accession>
<dbReference type="EMBL" id="JADKPO010000005">
    <property type="protein sequence ID" value="MBF4767129.1"/>
    <property type="molecule type" value="Genomic_DNA"/>
</dbReference>
<organism evidence="2 3">
    <name type="scientific">Nocardioides agariphilus</name>
    <dbReference type="NCBI Taxonomy" id="433664"/>
    <lineage>
        <taxon>Bacteria</taxon>
        <taxon>Bacillati</taxon>
        <taxon>Actinomycetota</taxon>
        <taxon>Actinomycetes</taxon>
        <taxon>Propionibacteriales</taxon>
        <taxon>Nocardioidaceae</taxon>
        <taxon>Nocardioides</taxon>
    </lineage>
</organism>
<comment type="caution">
    <text evidence="2">The sequence shown here is derived from an EMBL/GenBank/DDBJ whole genome shotgun (WGS) entry which is preliminary data.</text>
</comment>
<name>A0A930YLJ1_9ACTN</name>
<evidence type="ECO:0000313" key="3">
    <source>
        <dbReference type="Proteomes" id="UP000660668"/>
    </source>
</evidence>
<gene>
    <name evidence="2" type="ORF">ISU10_05050</name>
</gene>
<dbReference type="PROSITE" id="PS51186">
    <property type="entry name" value="GNAT"/>
    <property type="match status" value="1"/>
</dbReference>
<evidence type="ECO:0000259" key="1">
    <source>
        <dbReference type="PROSITE" id="PS51186"/>
    </source>
</evidence>
<dbReference type="Proteomes" id="UP000660668">
    <property type="component" value="Unassembled WGS sequence"/>
</dbReference>
<dbReference type="Gene3D" id="3.40.630.30">
    <property type="match status" value="1"/>
</dbReference>
<keyword evidence="3" id="KW-1185">Reference proteome</keyword>
<dbReference type="SUPFAM" id="SSF55729">
    <property type="entry name" value="Acyl-CoA N-acyltransferases (Nat)"/>
    <property type="match status" value="1"/>
</dbReference>
<proteinExistence type="predicted"/>
<sequence length="294" mass="31496">MSKEETANVSSDTQPLFCDTNLARRIEQAEVDLIASANSAARLRNAPGFLIPVAGGVASFADHGSPYNKVTGLGFDGVPNGEELDRVERAFATYDEPTQVELAHLADPAIAAQLTARGYRLESFENVLGRPLDGSEAPLPLHDVDIRRSQDDDHETWLGVMADAAAHPDTEGVPWHEEFPRAIYLQAMRDSAGPEVRRYRADRGGVLAGGAELRLVDGIAQFAGAATAPAHRRHGIQNALMAVRLADAAAEGCDLAVIVTQPGSKSHQNAQRRGFHLLYTRAILVKPASGLAPN</sequence>
<protein>
    <submittedName>
        <fullName evidence="2">GNAT family N-acetyltransferase</fullName>
    </submittedName>
</protein>